<feature type="signal peptide" evidence="1">
    <location>
        <begin position="1"/>
        <end position="21"/>
    </location>
</feature>
<feature type="domain" description="Reverse transcriptase" evidence="2">
    <location>
        <begin position="1"/>
        <end position="160"/>
    </location>
</feature>
<dbReference type="InterPro" id="IPR002156">
    <property type="entry name" value="RNaseH_domain"/>
</dbReference>
<dbReference type="InterPro" id="IPR036397">
    <property type="entry name" value="RNaseH_sf"/>
</dbReference>
<reference evidence="4" key="1">
    <citation type="submission" date="2025-08" db="UniProtKB">
        <authorList>
            <consortium name="RefSeq"/>
        </authorList>
    </citation>
    <scope>IDENTIFICATION</scope>
    <source>
        <tissue evidence="4">Leaves</tissue>
    </source>
</reference>
<dbReference type="InterPro" id="IPR012337">
    <property type="entry name" value="RNaseH-like_sf"/>
</dbReference>
<dbReference type="GeneID" id="140009791"/>
<keyword evidence="1" id="KW-0732">Signal</keyword>
<evidence type="ECO:0000259" key="2">
    <source>
        <dbReference type="PROSITE" id="PS50878"/>
    </source>
</evidence>
<dbReference type="Proteomes" id="UP001652660">
    <property type="component" value="Chromosome 6e"/>
</dbReference>
<dbReference type="InterPro" id="IPR000477">
    <property type="entry name" value="RT_dom"/>
</dbReference>
<dbReference type="PROSITE" id="PS50878">
    <property type="entry name" value="RT_POL"/>
    <property type="match status" value="1"/>
</dbReference>
<dbReference type="RefSeq" id="XP_071912212.1">
    <property type="nucleotide sequence ID" value="XM_072056111.1"/>
</dbReference>
<dbReference type="InterPro" id="IPR044730">
    <property type="entry name" value="RNase_H-like_dom_plant"/>
</dbReference>
<dbReference type="Pfam" id="PF00078">
    <property type="entry name" value="RVT_1"/>
    <property type="match status" value="1"/>
</dbReference>
<dbReference type="SUPFAM" id="SSF53098">
    <property type="entry name" value="Ribonuclease H-like"/>
    <property type="match status" value="1"/>
</dbReference>
<dbReference type="SUPFAM" id="SSF56672">
    <property type="entry name" value="DNA/RNA polymerases"/>
    <property type="match status" value="1"/>
</dbReference>
<accession>A0ABM4UY48</accession>
<gene>
    <name evidence="4" type="primary">LOC140009791</name>
</gene>
<keyword evidence="3" id="KW-1185">Reference proteome</keyword>
<dbReference type="CDD" id="cd06222">
    <property type="entry name" value="RNase_H_like"/>
    <property type="match status" value="1"/>
</dbReference>
<feature type="chain" id="PRO_5046608510" description="Reverse transcriptase domain-containing protein" evidence="1">
    <location>
        <begin position="22"/>
        <end position="545"/>
    </location>
</feature>
<proteinExistence type="predicted"/>
<evidence type="ECO:0000313" key="4">
    <source>
        <dbReference type="RefSeq" id="XP_071912212.1"/>
    </source>
</evidence>
<dbReference type="PANTHER" id="PTHR33116">
    <property type="entry name" value="REVERSE TRANSCRIPTASE ZINC-BINDING DOMAIN-CONTAINING PROTEIN-RELATED-RELATED"/>
    <property type="match status" value="1"/>
</dbReference>
<dbReference type="PANTHER" id="PTHR33116:SF86">
    <property type="entry name" value="REVERSE TRANSCRIPTASE DOMAIN-CONTAINING PROTEIN"/>
    <property type="match status" value="1"/>
</dbReference>
<dbReference type="Gene3D" id="3.30.420.10">
    <property type="entry name" value="Ribonuclease H-like superfamily/Ribonuclease H"/>
    <property type="match status" value="1"/>
</dbReference>
<dbReference type="InterPro" id="IPR043502">
    <property type="entry name" value="DNA/RNA_pol_sf"/>
</dbReference>
<dbReference type="Pfam" id="PF13456">
    <property type="entry name" value="RVT_3"/>
    <property type="match status" value="1"/>
</dbReference>
<evidence type="ECO:0000256" key="1">
    <source>
        <dbReference type="SAM" id="SignalP"/>
    </source>
</evidence>
<protein>
    <recommendedName>
        <fullName evidence="2">Reverse transcriptase domain-containing protein</fullName>
    </recommendedName>
</protein>
<sequence>MGFCPTFVHWIMTCISTVSYSFNLNGQKVGCVKPSRGIRQGDPLSPYLFIICTEGLSNLIKKAVDNKDITGIKICKDRPMVSHLFFADDSLLCCKASKQEAQKVKEIIQLYGKATGQVVNFDKSAMFFSRNTPMMLRGEISEVLDNMREAHSGKYLGLPMTIGRAKNQVFGYLISNICSKLQGWKQKLLSQGGKEVLIKSVIMAMPSYIMSYFKLPKGLCKAISARIARYWWGGGESEKKIHWVRWSKLSGVKGKGGMGFRDLEASNMALLAKQIWRIVTNPNLLVSKVLKAKYMKEEGWLGQQPPNNASCKSGIYTVKSGYAVAKEQSEKGNRRLAHDPETSWEVRKHTEWIEYDAANESDTRTTSALEMERQVQQWWEPPKEGTMMINTDAAISAKMVRSGLGIIARNWQGVIVKAKGITDRRKGDAAREETLAIRNALEMAQGAGWTNIEVQSDCKYIVSLINTDNVQEGRLQTLLEDIDVLKKRFESCNFSFVPRTANSCSHELAQFAVKATRNFEWEDSFPVWFSILARKDMGVVTPFCN</sequence>
<name>A0ABM4UY48_COFAR</name>
<evidence type="ECO:0000313" key="3">
    <source>
        <dbReference type="Proteomes" id="UP001652660"/>
    </source>
</evidence>
<organism evidence="3 4">
    <name type="scientific">Coffea arabica</name>
    <name type="common">Arabian coffee</name>
    <dbReference type="NCBI Taxonomy" id="13443"/>
    <lineage>
        <taxon>Eukaryota</taxon>
        <taxon>Viridiplantae</taxon>
        <taxon>Streptophyta</taxon>
        <taxon>Embryophyta</taxon>
        <taxon>Tracheophyta</taxon>
        <taxon>Spermatophyta</taxon>
        <taxon>Magnoliopsida</taxon>
        <taxon>eudicotyledons</taxon>
        <taxon>Gunneridae</taxon>
        <taxon>Pentapetalae</taxon>
        <taxon>asterids</taxon>
        <taxon>lamiids</taxon>
        <taxon>Gentianales</taxon>
        <taxon>Rubiaceae</taxon>
        <taxon>Ixoroideae</taxon>
        <taxon>Gardenieae complex</taxon>
        <taxon>Bertiereae - Coffeeae clade</taxon>
        <taxon>Coffeeae</taxon>
        <taxon>Coffea</taxon>
    </lineage>
</organism>